<evidence type="ECO:0000256" key="1">
    <source>
        <dbReference type="ARBA" id="ARBA00004651"/>
    </source>
</evidence>
<dbReference type="Proteomes" id="UP000319255">
    <property type="component" value="Unassembled WGS sequence"/>
</dbReference>
<keyword evidence="3" id="KW-1003">Cell membrane</keyword>
<keyword evidence="6 7" id="KW-0472">Membrane</keyword>
<comment type="caution">
    <text evidence="9">The sequence shown here is derived from an EMBL/GenBank/DDBJ whole genome shotgun (WGS) entry which is preliminary data.</text>
</comment>
<keyword evidence="7" id="KW-0997">Cell inner membrane</keyword>
<dbReference type="PRINTS" id="PR01837">
    <property type="entry name" value="MGTCSAPBPROT"/>
</dbReference>
<dbReference type="InterPro" id="IPR049177">
    <property type="entry name" value="MgtC_SapB_SrpB_YhiD_N"/>
</dbReference>
<evidence type="ECO:0000256" key="5">
    <source>
        <dbReference type="ARBA" id="ARBA00022989"/>
    </source>
</evidence>
<dbReference type="OrthoDB" id="9811198at2"/>
<reference evidence="9 10" key="1">
    <citation type="submission" date="2019-06" db="EMBL/GenBank/DDBJ databases">
        <title>A novel bacterium of genus Amaricoccus, isolated from marine sediment.</title>
        <authorList>
            <person name="Huang H."/>
            <person name="Mo K."/>
            <person name="Hu Y."/>
        </authorList>
    </citation>
    <scope>NUCLEOTIDE SEQUENCE [LARGE SCALE GENOMIC DNA]</scope>
    <source>
        <strain evidence="9 10">HB172011</strain>
    </source>
</reference>
<evidence type="ECO:0000256" key="7">
    <source>
        <dbReference type="RuleBase" id="RU365041"/>
    </source>
</evidence>
<evidence type="ECO:0000256" key="6">
    <source>
        <dbReference type="ARBA" id="ARBA00023136"/>
    </source>
</evidence>
<dbReference type="AlphaFoldDB" id="A0A501WZJ4"/>
<feature type="transmembrane region" description="Helical" evidence="7">
    <location>
        <begin position="14"/>
        <end position="35"/>
    </location>
</feature>
<keyword evidence="10" id="KW-1185">Reference proteome</keyword>
<sequence length="155" mass="16282">MTMLENEFLTAMPIPWQIVVLRLVGASIFCGLIGLEREVKSHAAGLRTNMLIGLGAAVFTIAAQYMVEHFSSSGDSVRMDPIRLIEAATAGVAFLAAGTIVLSQGRVKNVTTGALMWVSAAIGLSVGLGLWILALATTVLALIISAVLSRLDLDS</sequence>
<comment type="subcellular location">
    <subcellularLocation>
        <location evidence="7">Cell inner membrane</location>
        <topology evidence="7">Multi-pass membrane protein</topology>
    </subcellularLocation>
    <subcellularLocation>
        <location evidence="1">Cell membrane</location>
        <topology evidence="1">Multi-pass membrane protein</topology>
    </subcellularLocation>
</comment>
<dbReference type="PANTHER" id="PTHR33778:SF1">
    <property type="entry name" value="MAGNESIUM TRANSPORTER YHID-RELATED"/>
    <property type="match status" value="1"/>
</dbReference>
<dbReference type="GO" id="GO:0005886">
    <property type="term" value="C:plasma membrane"/>
    <property type="evidence" value="ECO:0007669"/>
    <property type="project" value="UniProtKB-SubCell"/>
</dbReference>
<dbReference type="PANTHER" id="PTHR33778">
    <property type="entry name" value="PROTEIN MGTC"/>
    <property type="match status" value="1"/>
</dbReference>
<name>A0A501WZJ4_9RHOB</name>
<dbReference type="InterPro" id="IPR003416">
    <property type="entry name" value="MgtC/SapB/SrpB/YhiD_fam"/>
</dbReference>
<dbReference type="Pfam" id="PF02308">
    <property type="entry name" value="MgtC"/>
    <property type="match status" value="1"/>
</dbReference>
<keyword evidence="4 7" id="KW-0812">Transmembrane</keyword>
<evidence type="ECO:0000256" key="3">
    <source>
        <dbReference type="ARBA" id="ARBA00022475"/>
    </source>
</evidence>
<evidence type="ECO:0000256" key="2">
    <source>
        <dbReference type="ARBA" id="ARBA00009298"/>
    </source>
</evidence>
<feature type="transmembrane region" description="Helical" evidence="7">
    <location>
        <begin position="47"/>
        <end position="67"/>
    </location>
</feature>
<dbReference type="EMBL" id="VFRP01000003">
    <property type="protein sequence ID" value="TPE52521.1"/>
    <property type="molecule type" value="Genomic_DNA"/>
</dbReference>
<evidence type="ECO:0000259" key="8">
    <source>
        <dbReference type="Pfam" id="PF02308"/>
    </source>
</evidence>
<evidence type="ECO:0000313" key="10">
    <source>
        <dbReference type="Proteomes" id="UP000319255"/>
    </source>
</evidence>
<evidence type="ECO:0000256" key="4">
    <source>
        <dbReference type="ARBA" id="ARBA00022692"/>
    </source>
</evidence>
<feature type="transmembrane region" description="Helical" evidence="7">
    <location>
        <begin position="82"/>
        <end position="102"/>
    </location>
</feature>
<organism evidence="9 10">
    <name type="scientific">Amaricoccus solimangrovi</name>
    <dbReference type="NCBI Taxonomy" id="2589815"/>
    <lineage>
        <taxon>Bacteria</taxon>
        <taxon>Pseudomonadati</taxon>
        <taxon>Pseudomonadota</taxon>
        <taxon>Alphaproteobacteria</taxon>
        <taxon>Rhodobacterales</taxon>
        <taxon>Paracoccaceae</taxon>
        <taxon>Amaricoccus</taxon>
    </lineage>
</organism>
<protein>
    <recommendedName>
        <fullName evidence="7">Protein MgtC</fullName>
    </recommendedName>
</protein>
<feature type="domain" description="MgtC/SapB/SrpB/YhiD N-terminal" evidence="8">
    <location>
        <begin position="23"/>
        <end position="151"/>
    </location>
</feature>
<gene>
    <name evidence="9" type="ORF">FJM51_04900</name>
</gene>
<comment type="similarity">
    <text evidence="2 7">Belongs to the MgtC/SapB family.</text>
</comment>
<accession>A0A501WZJ4</accession>
<feature type="transmembrane region" description="Helical" evidence="7">
    <location>
        <begin position="114"/>
        <end position="147"/>
    </location>
</feature>
<evidence type="ECO:0000313" key="9">
    <source>
        <dbReference type="EMBL" id="TPE52521.1"/>
    </source>
</evidence>
<keyword evidence="5 7" id="KW-1133">Transmembrane helix</keyword>
<proteinExistence type="inferred from homology"/>